<evidence type="ECO:0000259" key="4">
    <source>
        <dbReference type="Pfam" id="PF00248"/>
    </source>
</evidence>
<evidence type="ECO:0000313" key="6">
    <source>
        <dbReference type="Proteomes" id="UP000823046"/>
    </source>
</evidence>
<dbReference type="Pfam" id="PF00248">
    <property type="entry name" value="Aldo_ket_red"/>
    <property type="match status" value="1"/>
</dbReference>
<dbReference type="PIRSF" id="PIRSF000097">
    <property type="entry name" value="AKR"/>
    <property type="match status" value="1"/>
</dbReference>
<name>A0ABQ7J6J3_9APIC</name>
<keyword evidence="3" id="KW-0560">Oxidoreductase</keyword>
<proteinExistence type="inferred from homology"/>
<dbReference type="PROSITE" id="PS00062">
    <property type="entry name" value="ALDOKETO_REDUCTASE_2"/>
    <property type="match status" value="1"/>
</dbReference>
<protein>
    <submittedName>
        <fullName evidence="5">Aldose reductase</fullName>
    </submittedName>
</protein>
<dbReference type="Gene3D" id="3.20.20.100">
    <property type="entry name" value="NADP-dependent oxidoreductase domain"/>
    <property type="match status" value="1"/>
</dbReference>
<evidence type="ECO:0000256" key="3">
    <source>
        <dbReference type="ARBA" id="ARBA00023002"/>
    </source>
</evidence>
<gene>
    <name evidence="5" type="ORF">IE077_000756</name>
</gene>
<evidence type="ECO:0000313" key="5">
    <source>
        <dbReference type="EMBL" id="KAF8819616.1"/>
    </source>
</evidence>
<dbReference type="PRINTS" id="PR00069">
    <property type="entry name" value="ALDKETRDTASE"/>
</dbReference>
<dbReference type="InterPro" id="IPR020471">
    <property type="entry name" value="AKR"/>
</dbReference>
<feature type="domain" description="NADP-dependent oxidoreductase" evidence="4">
    <location>
        <begin position="16"/>
        <end position="281"/>
    </location>
</feature>
<dbReference type="EMBL" id="JADAQX010000671">
    <property type="protein sequence ID" value="KAF8819616.1"/>
    <property type="molecule type" value="Genomic_DNA"/>
</dbReference>
<dbReference type="SUPFAM" id="SSF51430">
    <property type="entry name" value="NAD(P)-linked oxidoreductase"/>
    <property type="match status" value="1"/>
</dbReference>
<dbReference type="InterPro" id="IPR018170">
    <property type="entry name" value="Aldo/ket_reductase_CS"/>
</dbReference>
<comment type="caution">
    <text evidence="5">The sequence shown here is derived from an EMBL/GenBank/DDBJ whole genome shotgun (WGS) entry which is preliminary data.</text>
</comment>
<organism evidence="5 6">
    <name type="scientific">Cardiosporidium cionae</name>
    <dbReference type="NCBI Taxonomy" id="476202"/>
    <lineage>
        <taxon>Eukaryota</taxon>
        <taxon>Sar</taxon>
        <taxon>Alveolata</taxon>
        <taxon>Apicomplexa</taxon>
        <taxon>Aconoidasida</taxon>
        <taxon>Nephromycida</taxon>
        <taxon>Cardiosporidium</taxon>
    </lineage>
</organism>
<sequence>MASGLVTLRNGVKMPRLGLGTWQLRDKTCYNSVCSALKVGYQLIDTASSYQNQSFVGKALKEAECKPPAFLFETANKNNVFVTTKVSFSEMGYEKAYANVIHSLELLGMDSIDLVLLHFPGSSGIDASSSEHRHIRRESWRALEKLYEEKRIRAIGVSNYHVHHLNQLLEDKVDVVPMVNQLEFHPFLQYKELEEWAVTHSMFLQSYSTLGTGSIDLLEHPTISAIAKEIGSTTAQTILRWALYRNYLIIPRSSNVKRIEENFHCTDFSLSESQIAKISDLENGKRFCWDPSKIA</sequence>
<dbReference type="InterPro" id="IPR036812">
    <property type="entry name" value="NAD(P)_OxRdtase_dom_sf"/>
</dbReference>
<reference evidence="5 6" key="1">
    <citation type="journal article" date="2020" name="bioRxiv">
        <title>Metabolic contributions of an alphaproteobacterial endosymbiont in the apicomplexan Cardiosporidium cionae.</title>
        <authorList>
            <person name="Hunter E.S."/>
            <person name="Paight C.J."/>
            <person name="Lane C.E."/>
        </authorList>
    </citation>
    <scope>NUCLEOTIDE SEQUENCE [LARGE SCALE GENOMIC DNA]</scope>
    <source>
        <strain evidence="5">ESH_2018</strain>
    </source>
</reference>
<dbReference type="InterPro" id="IPR023210">
    <property type="entry name" value="NADP_OxRdtase_dom"/>
</dbReference>
<evidence type="ECO:0000256" key="1">
    <source>
        <dbReference type="ARBA" id="ARBA00007905"/>
    </source>
</evidence>
<accession>A0ABQ7J6J3</accession>
<dbReference type="PANTHER" id="PTHR43827">
    <property type="entry name" value="2,5-DIKETO-D-GLUCONIC ACID REDUCTASE"/>
    <property type="match status" value="1"/>
</dbReference>
<dbReference type="PANTHER" id="PTHR43827:SF3">
    <property type="entry name" value="NADP-DEPENDENT OXIDOREDUCTASE DOMAIN-CONTAINING PROTEIN"/>
    <property type="match status" value="1"/>
</dbReference>
<comment type="similarity">
    <text evidence="1">Belongs to the aldo/keto reductase family.</text>
</comment>
<dbReference type="Proteomes" id="UP000823046">
    <property type="component" value="Unassembled WGS sequence"/>
</dbReference>
<keyword evidence="6" id="KW-1185">Reference proteome</keyword>
<evidence type="ECO:0000256" key="2">
    <source>
        <dbReference type="ARBA" id="ARBA00022857"/>
    </source>
</evidence>
<keyword evidence="2" id="KW-0521">NADP</keyword>